<dbReference type="Proteomes" id="UP000184339">
    <property type="component" value="Unassembled WGS sequence"/>
</dbReference>
<dbReference type="EMBL" id="FRCX01000005">
    <property type="protein sequence ID" value="SHN15531.1"/>
    <property type="molecule type" value="Genomic_DNA"/>
</dbReference>
<dbReference type="STRING" id="551987.SAMN05192549_1054"/>
<feature type="signal peptide" evidence="2">
    <location>
        <begin position="1"/>
        <end position="20"/>
    </location>
</feature>
<gene>
    <name evidence="3" type="ORF">SAMN05192549_1054</name>
</gene>
<evidence type="ECO:0000256" key="1">
    <source>
        <dbReference type="SAM" id="MobiDB-lite"/>
    </source>
</evidence>
<feature type="compositionally biased region" description="Polar residues" evidence="1">
    <location>
        <begin position="20"/>
        <end position="39"/>
    </location>
</feature>
<feature type="chain" id="PRO_5012929551" evidence="2">
    <location>
        <begin position="21"/>
        <end position="125"/>
    </location>
</feature>
<protein>
    <submittedName>
        <fullName evidence="3">Uncharacterized protein</fullName>
    </submittedName>
</protein>
<evidence type="ECO:0000313" key="3">
    <source>
        <dbReference type="EMBL" id="SHN15531.1"/>
    </source>
</evidence>
<dbReference type="OrthoDB" id="8704469at2"/>
<feature type="region of interest" description="Disordered" evidence="1">
    <location>
        <begin position="20"/>
        <end position="47"/>
    </location>
</feature>
<organism evidence="3 4">
    <name type="scientific">Duganella sacchari</name>
    <dbReference type="NCBI Taxonomy" id="551987"/>
    <lineage>
        <taxon>Bacteria</taxon>
        <taxon>Pseudomonadati</taxon>
        <taxon>Pseudomonadota</taxon>
        <taxon>Betaproteobacteria</taxon>
        <taxon>Burkholderiales</taxon>
        <taxon>Oxalobacteraceae</taxon>
        <taxon>Telluria group</taxon>
        <taxon>Duganella</taxon>
    </lineage>
</organism>
<dbReference type="AlphaFoldDB" id="A0A1M7PEX8"/>
<evidence type="ECO:0000313" key="4">
    <source>
        <dbReference type="Proteomes" id="UP000184339"/>
    </source>
</evidence>
<evidence type="ECO:0000256" key="2">
    <source>
        <dbReference type="SAM" id="SignalP"/>
    </source>
</evidence>
<name>A0A1M7PEX8_9BURK</name>
<reference evidence="4" key="1">
    <citation type="submission" date="2016-11" db="EMBL/GenBank/DDBJ databases">
        <authorList>
            <person name="Varghese N."/>
            <person name="Submissions S."/>
        </authorList>
    </citation>
    <scope>NUCLEOTIDE SEQUENCE [LARGE SCALE GENOMIC DNA]</scope>
    <source>
        <strain evidence="4">Sac-22</strain>
    </source>
</reference>
<sequence length="125" mass="13291">MKTTTMAIIMLLAMAGCANRSTDSNTPSTGSYSPSTAMANPSPAPQDRMTYGVIQAIDQMQRQDVGVGVMGAMAAGGTGGTPTDKVYRITVRMNDGSSQMVVVESEPRYKIGDRVRYNNGNVQAY</sequence>
<dbReference type="PROSITE" id="PS51257">
    <property type="entry name" value="PROKAR_LIPOPROTEIN"/>
    <property type="match status" value="1"/>
</dbReference>
<proteinExistence type="predicted"/>
<accession>A0A1M7PEX8</accession>
<keyword evidence="2" id="KW-0732">Signal</keyword>
<dbReference type="RefSeq" id="WP_072784682.1">
    <property type="nucleotide sequence ID" value="NZ_FRCX01000005.1"/>
</dbReference>
<keyword evidence="4" id="KW-1185">Reference proteome</keyword>